<dbReference type="Proteomes" id="UP001058330">
    <property type="component" value="Chromosome"/>
</dbReference>
<organism evidence="3 4">
    <name type="scientific">Haloferax larsenii</name>
    <dbReference type="NCBI Taxonomy" id="302484"/>
    <lineage>
        <taxon>Archaea</taxon>
        <taxon>Methanobacteriati</taxon>
        <taxon>Methanobacteriota</taxon>
        <taxon>Stenosarchaea group</taxon>
        <taxon>Halobacteria</taxon>
        <taxon>Halobacteriales</taxon>
        <taxon>Haloferacaceae</taxon>
        <taxon>Haloferax</taxon>
    </lineage>
</organism>
<feature type="transmembrane region" description="Helical" evidence="2">
    <location>
        <begin position="257"/>
        <end position="276"/>
    </location>
</feature>
<evidence type="ECO:0000256" key="2">
    <source>
        <dbReference type="SAM" id="Phobius"/>
    </source>
</evidence>
<evidence type="ECO:0000313" key="3">
    <source>
        <dbReference type="EMBL" id="UVE51036.1"/>
    </source>
</evidence>
<dbReference type="EMBL" id="CP078063">
    <property type="protein sequence ID" value="UVE51036.1"/>
    <property type="molecule type" value="Genomic_DNA"/>
</dbReference>
<feature type="transmembrane region" description="Helical" evidence="2">
    <location>
        <begin position="195"/>
        <end position="214"/>
    </location>
</feature>
<keyword evidence="2" id="KW-1133">Transmembrane helix</keyword>
<keyword evidence="2" id="KW-0812">Transmembrane</keyword>
<name>A0ABY5RFD1_HALLR</name>
<dbReference type="Pfam" id="PF09490">
    <property type="entry name" value="CbtA"/>
    <property type="match status" value="1"/>
</dbReference>
<feature type="region of interest" description="Disordered" evidence="1">
    <location>
        <begin position="286"/>
        <end position="305"/>
    </location>
</feature>
<keyword evidence="4" id="KW-1185">Reference proteome</keyword>
<dbReference type="InterPro" id="IPR012666">
    <property type="entry name" value="CbtA_put"/>
</dbReference>
<protein>
    <submittedName>
        <fullName evidence="3">CbtA family protein</fullName>
    </submittedName>
</protein>
<feature type="transmembrane region" description="Helical" evidence="2">
    <location>
        <begin position="157"/>
        <end position="175"/>
    </location>
</feature>
<feature type="transmembrane region" description="Helical" evidence="2">
    <location>
        <begin position="127"/>
        <end position="145"/>
    </location>
</feature>
<sequence length="305" mass="31049">MLAEYLTRGVKAGLVAGVVFGLFMAVVANPLVVYADEMNHAAADVDGGHEHESEAAHAHGDEGDHAHEDGSGHEHEDGSHGHEEAGHGHEAGGHTDEGESHADGGEGHHDTAVSMAVNKAVSVVSGGLWAVLLGGAFFGIAFYFLEPAIPGAGAAKSYAMGLAGFVTVSGAPWLVLPPASPGAQQSLPVSTRIPLYAGMMVAGALTCLLAGYVYNRLRASNGRSVAIVGGLLPFGILAIPAVLAPTNTIQGALSPELRTGMTGLFVFGQVLVWLLLATTHAQLRSANTSQTDPSAASRGATLSAD</sequence>
<accession>A0ABY5RFD1</accession>
<dbReference type="GeneID" id="74528010"/>
<evidence type="ECO:0000313" key="4">
    <source>
        <dbReference type="Proteomes" id="UP001058330"/>
    </source>
</evidence>
<proteinExistence type="predicted"/>
<feature type="transmembrane region" description="Helical" evidence="2">
    <location>
        <begin position="12"/>
        <end position="35"/>
    </location>
</feature>
<evidence type="ECO:0000256" key="1">
    <source>
        <dbReference type="SAM" id="MobiDB-lite"/>
    </source>
</evidence>
<dbReference type="RefSeq" id="WP_258302940.1">
    <property type="nucleotide sequence ID" value="NZ_CP078063.1"/>
</dbReference>
<keyword evidence="2" id="KW-0472">Membrane</keyword>
<gene>
    <name evidence="3" type="ORF">KU306_03895</name>
</gene>
<feature type="transmembrane region" description="Helical" evidence="2">
    <location>
        <begin position="226"/>
        <end position="245"/>
    </location>
</feature>
<reference evidence="3" key="1">
    <citation type="submission" date="2021-07" db="EMBL/GenBank/DDBJ databases">
        <title>Studies on halocins as antimicrobial molecules from haloarchaea.</title>
        <authorList>
            <person name="Kumar S."/>
            <person name="Khare S.K."/>
        </authorList>
    </citation>
    <scope>NUCLEOTIDE SEQUENCE</scope>
    <source>
        <strain evidence="3">NCIM 5678</strain>
    </source>
</reference>
<feature type="region of interest" description="Disordered" evidence="1">
    <location>
        <begin position="46"/>
        <end position="109"/>
    </location>
</feature>